<dbReference type="PROSITE" id="PS00375">
    <property type="entry name" value="UDPGT"/>
    <property type="match status" value="1"/>
</dbReference>
<evidence type="ECO:0000256" key="2">
    <source>
        <dbReference type="ARBA" id="ARBA00022679"/>
    </source>
</evidence>
<dbReference type="Gene3D" id="3.40.50.2000">
    <property type="entry name" value="Glycogen Phosphorylase B"/>
    <property type="match status" value="2"/>
</dbReference>
<keyword evidence="2 3" id="KW-0808">Transferase</keyword>
<dbReference type="GO" id="GO:0080043">
    <property type="term" value="F:quercetin 3-O-glucosyltransferase activity"/>
    <property type="evidence" value="ECO:0007669"/>
    <property type="project" value="TreeGrafter"/>
</dbReference>
<dbReference type="AlphaFoldDB" id="A0A0A8KB29"/>
<comment type="similarity">
    <text evidence="1 3">Belongs to the UDP-glycosyltransferase family.</text>
</comment>
<protein>
    <recommendedName>
        <fullName evidence="4">Glycosyltransferase</fullName>
        <ecNumber evidence="4">2.4.1.-</ecNumber>
    </recommendedName>
</protein>
<dbReference type="SUPFAM" id="SSF53756">
    <property type="entry name" value="UDP-Glycosyltransferase/glycogen phosphorylase"/>
    <property type="match status" value="1"/>
</dbReference>
<dbReference type="GO" id="GO:0080044">
    <property type="term" value="F:quercetin 7-O-glucosyltransferase activity"/>
    <property type="evidence" value="ECO:0007669"/>
    <property type="project" value="TreeGrafter"/>
</dbReference>
<dbReference type="InterPro" id="IPR035595">
    <property type="entry name" value="UDP_glycos_trans_CS"/>
</dbReference>
<organism evidence="5">
    <name type="scientific">Crocus sativus</name>
    <name type="common">Saffron</name>
    <dbReference type="NCBI Taxonomy" id="82528"/>
    <lineage>
        <taxon>Eukaryota</taxon>
        <taxon>Viridiplantae</taxon>
        <taxon>Streptophyta</taxon>
        <taxon>Embryophyta</taxon>
        <taxon>Tracheophyta</taxon>
        <taxon>Spermatophyta</taxon>
        <taxon>Magnoliopsida</taxon>
        <taxon>Liliopsida</taxon>
        <taxon>Asparagales</taxon>
        <taxon>Iridaceae</taxon>
        <taxon>Crocoideae</taxon>
        <taxon>Croceae</taxon>
        <taxon>Crocus</taxon>
    </lineage>
</organism>
<evidence type="ECO:0000256" key="3">
    <source>
        <dbReference type="RuleBase" id="RU003718"/>
    </source>
</evidence>
<reference evidence="5" key="1">
    <citation type="submission" date="2003-10" db="EMBL/GenBank/DDBJ databases">
        <title>Crocus sativus stigmas glucosyltransferases.</title>
        <authorList>
            <person name="Bouvier F."/>
            <person name="Dogbo O."/>
            <person name="d'Harlingue A."/>
            <person name="Camara B."/>
        </authorList>
    </citation>
    <scope>NUCLEOTIDE SEQUENCE</scope>
    <source>
        <tissue evidence="5">Style branches</tissue>
    </source>
</reference>
<dbReference type="PANTHER" id="PTHR11926:SF1534">
    <property type="entry name" value="GLYCOSYLTRANSFERASE"/>
    <property type="match status" value="1"/>
</dbReference>
<dbReference type="Pfam" id="PF00201">
    <property type="entry name" value="UDPGT"/>
    <property type="match status" value="1"/>
</dbReference>
<keyword evidence="3" id="KW-0328">Glycosyltransferase</keyword>
<evidence type="ECO:0000313" key="5">
    <source>
        <dbReference type="EMBL" id="CAE48291.1"/>
    </source>
</evidence>
<proteinExistence type="evidence at transcript level"/>
<dbReference type="PANTHER" id="PTHR11926">
    <property type="entry name" value="GLUCOSYL/GLUCURONOSYL TRANSFERASES"/>
    <property type="match status" value="1"/>
</dbReference>
<accession>A0A0A8KB29</accession>
<evidence type="ECO:0000256" key="1">
    <source>
        <dbReference type="ARBA" id="ARBA00009995"/>
    </source>
</evidence>
<gene>
    <name evidence="5" type="primary">gt2</name>
</gene>
<sequence>MVCPDLHVALVAFPTQGHLNPGLRLGKDLAGLAVDVTFCTFLYGQKRMAQTDSLKTAQCGVSMVGFSDIFDDGYAEDGDPLDIYISHTRAVGDQVLRKMILRGAETGEPVTCLIWDVFIPFAADVAEEFNIPCAVLWQSGTGLDAYYFIQNGRERALVTSQEPEFNLKLPGVPLLRCRDIPSFLFGSCDHCSHFNLVVPLFKNLIEAFSTDSRVLVNCFDDLDVEPVNALSGMDTMLCVGPLLPCGHPGAPIDSNLCGDILQNCTNSMVEWSCRPDSSVVYISFGSLVCVPQDQMEEIAHALVKSRIPFLWVIRSNCDMRVERRHLGDGFRDANSKRGMLVAWCGQADVLNHPSIGCFVTHCGWNSTAESLCGGVPVVNQPHWGEQCTNGRQVEDSFKTGVRMQALSEDGVVSNEELGECVDLNTAGKKGEEMRKMASKWKESASRTISPGGKSLENFEKVVKLLMKEKDG</sequence>
<evidence type="ECO:0000256" key="4">
    <source>
        <dbReference type="RuleBase" id="RU362057"/>
    </source>
</evidence>
<dbReference type="CDD" id="cd03784">
    <property type="entry name" value="GT1_Gtf-like"/>
    <property type="match status" value="1"/>
</dbReference>
<name>A0A0A8KB29_CROSA</name>
<dbReference type="EMBL" id="AJ584666">
    <property type="protein sequence ID" value="CAE48291.1"/>
    <property type="molecule type" value="mRNA"/>
</dbReference>
<dbReference type="InterPro" id="IPR002213">
    <property type="entry name" value="UDP_glucos_trans"/>
</dbReference>
<dbReference type="EC" id="2.4.1.-" evidence="4"/>
<dbReference type="FunFam" id="3.40.50.2000:FF:000060">
    <property type="entry name" value="Glycosyltransferase"/>
    <property type="match status" value="1"/>
</dbReference>